<dbReference type="PANTHER" id="PTHR14963">
    <property type="entry name" value="RHO GTPASE ACTIVATING PROTEIN 18,19-RELATED"/>
    <property type="match status" value="1"/>
</dbReference>
<evidence type="ECO:0000313" key="9">
    <source>
        <dbReference type="Proteomes" id="UP001209540"/>
    </source>
</evidence>
<feature type="region of interest" description="Disordered" evidence="5">
    <location>
        <begin position="1"/>
        <end position="95"/>
    </location>
</feature>
<keyword evidence="9" id="KW-1185">Reference proteome</keyword>
<dbReference type="GO" id="GO:0051056">
    <property type="term" value="P:regulation of small GTPase mediated signal transduction"/>
    <property type="evidence" value="ECO:0007669"/>
    <property type="project" value="TreeGrafter"/>
</dbReference>
<dbReference type="SUPFAM" id="SSF48350">
    <property type="entry name" value="GTPase activation domain, GAP"/>
    <property type="match status" value="1"/>
</dbReference>
<gene>
    <name evidence="8" type="ORF">BDA99DRAFT_538349</name>
</gene>
<keyword evidence="1" id="KW-0343">GTPase activation</keyword>
<proteinExistence type="predicted"/>
<protein>
    <recommendedName>
        <fullName evidence="10">RhoGAP-domain-containing protein</fullName>
    </recommendedName>
</protein>
<dbReference type="Pfam" id="PF00412">
    <property type="entry name" value="LIM"/>
    <property type="match status" value="1"/>
</dbReference>
<keyword evidence="2 4" id="KW-0479">Metal-binding</keyword>
<dbReference type="EMBL" id="JAIXMP010000016">
    <property type="protein sequence ID" value="KAI9260759.1"/>
    <property type="molecule type" value="Genomic_DNA"/>
</dbReference>
<dbReference type="GO" id="GO:0046872">
    <property type="term" value="F:metal ion binding"/>
    <property type="evidence" value="ECO:0007669"/>
    <property type="project" value="UniProtKB-KW"/>
</dbReference>
<evidence type="ECO:0000313" key="8">
    <source>
        <dbReference type="EMBL" id="KAI9260759.1"/>
    </source>
</evidence>
<dbReference type="InterPro" id="IPR000198">
    <property type="entry name" value="RhoGAP_dom"/>
</dbReference>
<feature type="compositionally biased region" description="Low complexity" evidence="5">
    <location>
        <begin position="52"/>
        <end position="94"/>
    </location>
</feature>
<evidence type="ECO:0000256" key="2">
    <source>
        <dbReference type="ARBA" id="ARBA00022723"/>
    </source>
</evidence>
<evidence type="ECO:0008006" key="10">
    <source>
        <dbReference type="Google" id="ProtNLM"/>
    </source>
</evidence>
<dbReference type="SMART" id="SM00132">
    <property type="entry name" value="LIM"/>
    <property type="match status" value="2"/>
</dbReference>
<evidence type="ECO:0000256" key="5">
    <source>
        <dbReference type="SAM" id="MobiDB-lite"/>
    </source>
</evidence>
<dbReference type="GO" id="GO:0005737">
    <property type="term" value="C:cytoplasm"/>
    <property type="evidence" value="ECO:0007669"/>
    <property type="project" value="TreeGrafter"/>
</dbReference>
<feature type="compositionally biased region" description="Low complexity" evidence="5">
    <location>
        <begin position="816"/>
        <end position="863"/>
    </location>
</feature>
<dbReference type="PROSITE" id="PS50023">
    <property type="entry name" value="LIM_DOMAIN_2"/>
    <property type="match status" value="1"/>
</dbReference>
<dbReference type="GO" id="GO:0007165">
    <property type="term" value="P:signal transduction"/>
    <property type="evidence" value="ECO:0007669"/>
    <property type="project" value="InterPro"/>
</dbReference>
<dbReference type="Pfam" id="PF00620">
    <property type="entry name" value="RhoGAP"/>
    <property type="match status" value="1"/>
</dbReference>
<feature type="compositionally biased region" description="Polar residues" evidence="5">
    <location>
        <begin position="725"/>
        <end position="734"/>
    </location>
</feature>
<feature type="compositionally biased region" description="Low complexity" evidence="5">
    <location>
        <begin position="903"/>
        <end position="913"/>
    </location>
</feature>
<feature type="domain" description="LIM zinc-binding" evidence="6">
    <location>
        <begin position="97"/>
        <end position="163"/>
    </location>
</feature>
<dbReference type="Gene3D" id="2.10.110.10">
    <property type="entry name" value="Cysteine Rich Protein"/>
    <property type="match status" value="4"/>
</dbReference>
<dbReference type="Proteomes" id="UP001209540">
    <property type="component" value="Unassembled WGS sequence"/>
</dbReference>
<name>A0AAD5K8A9_9FUNG</name>
<feature type="region of interest" description="Disordered" evidence="5">
    <location>
        <begin position="218"/>
        <end position="239"/>
    </location>
</feature>
<feature type="region of interest" description="Disordered" evidence="5">
    <location>
        <begin position="810"/>
        <end position="913"/>
    </location>
</feature>
<dbReference type="SMART" id="SM00324">
    <property type="entry name" value="RhoGAP"/>
    <property type="match status" value="1"/>
</dbReference>
<dbReference type="InterPro" id="IPR001781">
    <property type="entry name" value="Znf_LIM"/>
</dbReference>
<evidence type="ECO:0000259" key="7">
    <source>
        <dbReference type="PROSITE" id="PS50238"/>
    </source>
</evidence>
<feature type="compositionally biased region" description="Low complexity" evidence="5">
    <location>
        <begin position="880"/>
        <end position="893"/>
    </location>
</feature>
<dbReference type="GO" id="GO:0030833">
    <property type="term" value="P:regulation of actin filament polymerization"/>
    <property type="evidence" value="ECO:0007669"/>
    <property type="project" value="TreeGrafter"/>
</dbReference>
<dbReference type="SUPFAM" id="SSF57716">
    <property type="entry name" value="Glucocorticoid receptor-like (DNA-binding domain)"/>
    <property type="match status" value="1"/>
</dbReference>
<evidence type="ECO:0000259" key="6">
    <source>
        <dbReference type="PROSITE" id="PS50023"/>
    </source>
</evidence>
<dbReference type="GO" id="GO:0005096">
    <property type="term" value="F:GTPase activator activity"/>
    <property type="evidence" value="ECO:0007669"/>
    <property type="project" value="UniProtKB-KW"/>
</dbReference>
<reference evidence="8" key="1">
    <citation type="journal article" date="2022" name="IScience">
        <title>Evolution of zygomycete secretomes and the origins of terrestrial fungal ecologies.</title>
        <authorList>
            <person name="Chang Y."/>
            <person name="Wang Y."/>
            <person name="Mondo S."/>
            <person name="Ahrendt S."/>
            <person name="Andreopoulos W."/>
            <person name="Barry K."/>
            <person name="Beard J."/>
            <person name="Benny G.L."/>
            <person name="Blankenship S."/>
            <person name="Bonito G."/>
            <person name="Cuomo C."/>
            <person name="Desiro A."/>
            <person name="Gervers K.A."/>
            <person name="Hundley H."/>
            <person name="Kuo A."/>
            <person name="LaButti K."/>
            <person name="Lang B.F."/>
            <person name="Lipzen A."/>
            <person name="O'Donnell K."/>
            <person name="Pangilinan J."/>
            <person name="Reynolds N."/>
            <person name="Sandor L."/>
            <person name="Smith M.E."/>
            <person name="Tsang A."/>
            <person name="Grigoriev I.V."/>
            <person name="Stajich J.E."/>
            <person name="Spatafora J.W."/>
        </authorList>
    </citation>
    <scope>NUCLEOTIDE SEQUENCE</scope>
    <source>
        <strain evidence="8">RSA 2281</strain>
    </source>
</reference>
<dbReference type="PROSITE" id="PS50238">
    <property type="entry name" value="RHOGAP"/>
    <property type="match status" value="1"/>
</dbReference>
<reference evidence="8" key="2">
    <citation type="submission" date="2023-02" db="EMBL/GenBank/DDBJ databases">
        <authorList>
            <consortium name="DOE Joint Genome Institute"/>
            <person name="Mondo S.J."/>
            <person name="Chang Y."/>
            <person name="Wang Y."/>
            <person name="Ahrendt S."/>
            <person name="Andreopoulos W."/>
            <person name="Barry K."/>
            <person name="Beard J."/>
            <person name="Benny G.L."/>
            <person name="Blankenship S."/>
            <person name="Bonito G."/>
            <person name="Cuomo C."/>
            <person name="Desiro A."/>
            <person name="Gervers K.A."/>
            <person name="Hundley H."/>
            <person name="Kuo A."/>
            <person name="LaButti K."/>
            <person name="Lang B.F."/>
            <person name="Lipzen A."/>
            <person name="O'Donnell K."/>
            <person name="Pangilinan J."/>
            <person name="Reynolds N."/>
            <person name="Sandor L."/>
            <person name="Smith M.W."/>
            <person name="Tsang A."/>
            <person name="Grigoriev I.V."/>
            <person name="Stajich J.E."/>
            <person name="Spatafora J.W."/>
        </authorList>
    </citation>
    <scope>NUCLEOTIDE SEQUENCE</scope>
    <source>
        <strain evidence="8">RSA 2281</strain>
    </source>
</reference>
<comment type="caution">
    <text evidence="8">The sequence shown here is derived from an EMBL/GenBank/DDBJ whole genome shotgun (WGS) entry which is preliminary data.</text>
</comment>
<evidence type="ECO:0000256" key="1">
    <source>
        <dbReference type="ARBA" id="ARBA00022468"/>
    </source>
</evidence>
<feature type="compositionally biased region" description="Low complexity" evidence="5">
    <location>
        <begin position="957"/>
        <end position="974"/>
    </location>
</feature>
<organism evidence="8 9">
    <name type="scientific">Phascolomyces articulosus</name>
    <dbReference type="NCBI Taxonomy" id="60185"/>
    <lineage>
        <taxon>Eukaryota</taxon>
        <taxon>Fungi</taxon>
        <taxon>Fungi incertae sedis</taxon>
        <taxon>Mucoromycota</taxon>
        <taxon>Mucoromycotina</taxon>
        <taxon>Mucoromycetes</taxon>
        <taxon>Mucorales</taxon>
        <taxon>Lichtheimiaceae</taxon>
        <taxon>Phascolomyces</taxon>
    </lineage>
</organism>
<keyword evidence="3 4" id="KW-0862">Zinc</keyword>
<evidence type="ECO:0000256" key="3">
    <source>
        <dbReference type="ARBA" id="ARBA00022833"/>
    </source>
</evidence>
<evidence type="ECO:0000256" key="4">
    <source>
        <dbReference type="PROSITE-ProRule" id="PRU00125"/>
    </source>
</evidence>
<feature type="compositionally biased region" description="Low complexity" evidence="5">
    <location>
        <begin position="219"/>
        <end position="239"/>
    </location>
</feature>
<dbReference type="Gene3D" id="1.10.555.10">
    <property type="entry name" value="Rho GTPase activation protein"/>
    <property type="match status" value="1"/>
</dbReference>
<dbReference type="InterPro" id="IPR008936">
    <property type="entry name" value="Rho_GTPase_activation_prot"/>
</dbReference>
<feature type="domain" description="Rho-GAP" evidence="7">
    <location>
        <begin position="1102"/>
        <end position="1293"/>
    </location>
</feature>
<keyword evidence="4" id="KW-0440">LIM domain</keyword>
<sequence length="1372" mass="155539">MNPITTTTMTTLLTDDNNKYHHYRPTKNTTTKLPPPTSPTSLDRESTTTSASTIYQHSTTTSTTTATLLDQQQQSRSHSSRRTASTGATSSGSTPQHYCFGCHQPCVPSDRSPIQALGRIYHYQCFVCEDCHVLVTDKYYALDHDPLSRSIVCERHYYARLNRLCKQCGEPLLEGATTEMIDGYNYHQQCLQCPGCLLAKKAKQQKQRSSKLNIPHLLSTSSNRSTTTSISSNSSSTRSSIHNEYYFDDNIYREKYSYDGRSYCQYHFSLLRSTACFGCGQTVLSQSVNDRDNPDKLWHHECFMIQKYWNVRLADQEKDLHGLFLNMSPDELMKLQLNMEQKRKHVWNELKGYEDSLASCIKEMAVDVTGGPYLESVQMANQLAWHLCVLFSAHQKIHSLFEEYKPHHYHYHQHHRLQVQQEYECDKWTRIIGVQILRLFDLIHAKKDNIHLDPHQQEEFRKQIVQFVTALAHNVKECLRLGITEALEMEHEYGVNDTILTFIQEFAPLKKSRVSITSGRYWLKDTPFSTTTVTSQENEIVSNQDKCRQCHLTIEETCWRFHSERWHTQCLECNHCHQKIEPPFNARIGVHYLVAGSKKKSIISSNKKKKHSSKQQDEMMTMAMNHSNDALQVESNLILLCDKCTIDPRTRRNYLMQQQPLSRVTQLEQCMHLLRVAVARVHQVPISGNVTQGKKGLPAIKADFNNKLQVPPLLTATTAITTTVQHVNKEQQPPTTITTTTTTTTTTNTNNTMISRQPQSQSPSSSPSSPPPPQRMTLESSPAVVRFQHQEQSPSSVFGAPLFFRNTKDAVKRSKSSQQYPQQQSTNSDQHYLHNTTTTNTTSNNININNSNNNNNNNTSSNTLPRRAVTISTKTAPYHTNENNNTTKNNSSSPTGADEKMFSSSTNSSLSSKKLTYTLRRALSTGRPGSSASTSQQQQQNRLSIINTSIGGGTGTGNHSPLTPSPTSKSKIPTAETITEPGGPFWLTELTTMQDSIVRSLAALYIERHVSNFFEFEELVSFVEGKKESLWGKVKLHFRNSSNTYRQPSPSASMDTSSSMNNKIFGASLKDVSIREKQQQQFHIYDQRTRAAAISYVMTHHPTLTACFSENAMVPSVVQNIILALLNQDLTTEGIFRKNGNIRELKEMCDMVDKGQDYTHRLFHESSAIQLAALLKRFVRDLPEPLLTFKLYKLFLTSLKMANEQEAKTVLYFACCMLPKPNRDVMQLLFLFLNHVASLHEQNKMDIHNIARIFCPSVLFASPTSQSQPQSSQTTREEIEVVSMLIKYQPDFNLVPQEFTLLMQDTNMMKALYNADLTSSKEFIKTYSSLMKLRKNANNTVSTRPGEAASISPLATRSAVVLPTSTAQQVGR</sequence>
<feature type="region of interest" description="Disordered" evidence="5">
    <location>
        <begin position="725"/>
        <end position="779"/>
    </location>
</feature>
<feature type="compositionally biased region" description="Low complexity" evidence="5">
    <location>
        <begin position="1"/>
        <end position="14"/>
    </location>
</feature>
<accession>A0AAD5K8A9</accession>
<feature type="region of interest" description="Disordered" evidence="5">
    <location>
        <begin position="947"/>
        <end position="978"/>
    </location>
</feature>
<feature type="compositionally biased region" description="Low complexity" evidence="5">
    <location>
        <begin position="735"/>
        <end position="767"/>
    </location>
</feature>
<dbReference type="CDD" id="cd08368">
    <property type="entry name" value="LIM"/>
    <property type="match status" value="1"/>
</dbReference>
<dbReference type="PANTHER" id="PTHR14963:SF1">
    <property type="entry name" value="RHO GTPASE-ACTIVATING PROTEIN CONUNDRUM"/>
    <property type="match status" value="1"/>
</dbReference>
<dbReference type="PROSITE" id="PS00478">
    <property type="entry name" value="LIM_DOMAIN_1"/>
    <property type="match status" value="1"/>
</dbReference>